<organism evidence="1 2">
    <name type="scientific">Pandoraea sputorum</name>
    <dbReference type="NCBI Taxonomy" id="93222"/>
    <lineage>
        <taxon>Bacteria</taxon>
        <taxon>Pseudomonadati</taxon>
        <taxon>Pseudomonadota</taxon>
        <taxon>Betaproteobacteria</taxon>
        <taxon>Burkholderiales</taxon>
        <taxon>Burkholderiaceae</taxon>
        <taxon>Pandoraea</taxon>
    </lineage>
</organism>
<dbReference type="AlphaFoldDB" id="A0A5E5BHW8"/>
<sequence>MFNGVTSPGNVTVSAHLVPSAGQADTPDVREDLNFNDPQALIAERQRLTQLPAMVRFCDEVFDGVGDPTEVRNAVVTLMLSRCGWERHGVPAPIEHSVEDARMMVLEHLSPAGKAALLQTLDVPASGDGFWGYLARSDRYFLAGWTCLAQGDADHAAGALEAAENAYRRAAEAFELAGRPTAAAEALLHAARVCTGARAATAYSDSARYLLQGGYPVAAAYRLLKAGRLFLKEGKNVLAAQAAQTASTIFMAQGQRQEAVEAMTLVIPFMAFVPKQTEPYEKSMVTPQGLNGLRMASLREKITR</sequence>
<protein>
    <submittedName>
        <fullName evidence="1">Uncharacterized protein</fullName>
    </submittedName>
</protein>
<dbReference type="Gene3D" id="1.25.40.10">
    <property type="entry name" value="Tetratricopeptide repeat domain"/>
    <property type="match status" value="1"/>
</dbReference>
<evidence type="ECO:0000313" key="2">
    <source>
        <dbReference type="Proteomes" id="UP000335538"/>
    </source>
</evidence>
<dbReference type="RefSeq" id="WP_150811049.1">
    <property type="nucleotide sequence ID" value="NZ_CABPSR010000019.1"/>
</dbReference>
<dbReference type="SUPFAM" id="SSF48452">
    <property type="entry name" value="TPR-like"/>
    <property type="match status" value="1"/>
</dbReference>
<dbReference type="EMBL" id="CABPSR010000019">
    <property type="protein sequence ID" value="VVE84625.1"/>
    <property type="molecule type" value="Genomic_DNA"/>
</dbReference>
<proteinExistence type="predicted"/>
<accession>A0A5E5BHW8</accession>
<dbReference type="Proteomes" id="UP000335538">
    <property type="component" value="Unassembled WGS sequence"/>
</dbReference>
<gene>
    <name evidence="1" type="ORF">PSP31121_04845</name>
</gene>
<reference evidence="1 2" key="1">
    <citation type="submission" date="2019-08" db="EMBL/GenBank/DDBJ databases">
        <authorList>
            <person name="Peeters C."/>
        </authorList>
    </citation>
    <scope>NUCLEOTIDE SEQUENCE [LARGE SCALE GENOMIC DNA]</scope>
    <source>
        <strain evidence="1 2">LMG 31121</strain>
    </source>
</reference>
<evidence type="ECO:0000313" key="1">
    <source>
        <dbReference type="EMBL" id="VVE84625.1"/>
    </source>
</evidence>
<name>A0A5E5BHW8_9BURK</name>
<dbReference type="InterPro" id="IPR011990">
    <property type="entry name" value="TPR-like_helical_dom_sf"/>
</dbReference>